<feature type="compositionally biased region" description="Basic residues" evidence="1">
    <location>
        <begin position="514"/>
        <end position="524"/>
    </location>
</feature>
<name>A0A9Q5N637_SANBA</name>
<dbReference type="OrthoDB" id="2646484at2759"/>
<dbReference type="AlphaFoldDB" id="A0A9Q5N637"/>
<evidence type="ECO:0000313" key="3">
    <source>
        <dbReference type="Proteomes" id="UP000757232"/>
    </source>
</evidence>
<keyword evidence="3" id="KW-1185">Reference proteome</keyword>
<protein>
    <submittedName>
        <fullName evidence="2">Uncharacterized protein</fullName>
    </submittedName>
</protein>
<feature type="compositionally biased region" description="Low complexity" evidence="1">
    <location>
        <begin position="598"/>
        <end position="607"/>
    </location>
</feature>
<feature type="region of interest" description="Disordered" evidence="1">
    <location>
        <begin position="660"/>
        <end position="680"/>
    </location>
</feature>
<dbReference type="Proteomes" id="UP000757232">
    <property type="component" value="Unassembled WGS sequence"/>
</dbReference>
<feature type="region of interest" description="Disordered" evidence="1">
    <location>
        <begin position="505"/>
        <end position="619"/>
    </location>
</feature>
<feature type="compositionally biased region" description="Low complexity" evidence="1">
    <location>
        <begin position="525"/>
        <end position="537"/>
    </location>
</feature>
<proteinExistence type="predicted"/>
<feature type="compositionally biased region" description="Polar residues" evidence="1">
    <location>
        <begin position="608"/>
        <end position="619"/>
    </location>
</feature>
<comment type="caution">
    <text evidence="2">The sequence shown here is derived from an EMBL/GenBank/DDBJ whole genome shotgun (WGS) entry which is preliminary data.</text>
</comment>
<feature type="compositionally biased region" description="Polar residues" evidence="1">
    <location>
        <begin position="555"/>
        <end position="566"/>
    </location>
</feature>
<dbReference type="EMBL" id="LNZH02000209">
    <property type="protein sequence ID" value="OCB85533.1"/>
    <property type="molecule type" value="Genomic_DNA"/>
</dbReference>
<accession>A0A9Q5N637</accession>
<organism evidence="2 3">
    <name type="scientific">Sanghuangporus baumii</name>
    <name type="common">Phellinus baumii</name>
    <dbReference type="NCBI Taxonomy" id="108892"/>
    <lineage>
        <taxon>Eukaryota</taxon>
        <taxon>Fungi</taxon>
        <taxon>Dikarya</taxon>
        <taxon>Basidiomycota</taxon>
        <taxon>Agaricomycotina</taxon>
        <taxon>Agaricomycetes</taxon>
        <taxon>Hymenochaetales</taxon>
        <taxon>Hymenochaetaceae</taxon>
        <taxon>Sanghuangporus</taxon>
    </lineage>
</organism>
<feature type="region of interest" description="Disordered" evidence="1">
    <location>
        <begin position="727"/>
        <end position="748"/>
    </location>
</feature>
<reference evidence="2" key="1">
    <citation type="submission" date="2016-06" db="EMBL/GenBank/DDBJ databases">
        <title>Draft Genome sequence of the fungus Inonotus baumii.</title>
        <authorList>
            <person name="Zhu H."/>
            <person name="Lin W."/>
        </authorList>
    </citation>
    <scope>NUCLEOTIDE SEQUENCE</scope>
    <source>
        <strain evidence="2">821</strain>
    </source>
</reference>
<evidence type="ECO:0000256" key="1">
    <source>
        <dbReference type="SAM" id="MobiDB-lite"/>
    </source>
</evidence>
<gene>
    <name evidence="2" type="ORF">A7U60_g7543</name>
</gene>
<sequence length="748" mass="81286">MSLNSPLPPPIRDPSGKIYIAISAPPFVLAQDASVPSQIANSAPGYIYVEYHSNGPYELPRDLNPLERSGAVDGSPSLSVHDWMVTNCSACPPPDHIPWTGHVPLSSSASTLSTLMDEHPNTNAQDGNLASSVLKSSSVTTLDIPSTDSGNALLNGSLPSTCSSAWSGGIVAPPISEATSTARAPRVKSIPASRSRKLDSFVKSRSGPDRRRYTVCTIVTSKRREAQIFNRRRTLEKTQDLQPPLFESKRSLSKSRIMSQIDDLDGFFSEGLKKMDLTMQRFHEEQRKISPPSLVVSTSSAIGPVSLASCDDLAAPTLSLAERRGKVAPGVLKLDNCSHLVPSTIDYPDVPTAFRVSPEPTSDVFFEPQTYPPIKLDPKMTTEQMISSLREQVESFYPRCHDSSKIPDVFDTQCKDAWKWLEDELDLSPCEKAPLSGTCRLDHPLKGNQLVASEPLSDDDISLIPYMFPLPPIEVRKNEHIKEPKNSSLRGRALSLHASVMRLSTGSLKDRITKTHTPKSKPRKSILSTGSSSSYGSAKKVRFSDTPPSVIPPIGNNSKADSTLTAPPSRLPVSPPKRKPVPSFHPAATRSPLPLAPVKSSVVRKSSPLNPGSQSRMTTPSARFVSKYAGPSHDTSIQVSATPPRKGPLIFNSANISSPGVSVDKDYPTKKPSRPMSLGANLKENRDRSLSDKFASIAKRRSYSAGRSDANKENQCSSKLVELVAQEAQKKEGRRGLPFQNVLSRLRG</sequence>
<evidence type="ECO:0000313" key="2">
    <source>
        <dbReference type="EMBL" id="OCB85533.1"/>
    </source>
</evidence>